<dbReference type="CDD" id="cd19410">
    <property type="entry name" value="HK9-like_sensor"/>
    <property type="match status" value="1"/>
</dbReference>
<evidence type="ECO:0000313" key="12">
    <source>
        <dbReference type="EMBL" id="TRX75252.1"/>
    </source>
</evidence>
<comment type="caution">
    <text evidence="12">The sequence shown here is derived from an EMBL/GenBank/DDBJ whole genome shotgun (WGS) entry which is preliminary data.</text>
</comment>
<dbReference type="FunFam" id="3.30.565.10:FF:000010">
    <property type="entry name" value="Sensor histidine kinase RcsC"/>
    <property type="match status" value="1"/>
</dbReference>
<keyword evidence="8" id="KW-0175">Coiled coil</keyword>
<dbReference type="InterPro" id="IPR029016">
    <property type="entry name" value="GAF-like_dom_sf"/>
</dbReference>
<feature type="modified residue" description="4-aspartylphosphate" evidence="7">
    <location>
        <position position="1094"/>
    </location>
</feature>
<reference evidence="12 13" key="1">
    <citation type="submission" date="2019-07" db="EMBL/GenBank/DDBJ databases">
        <title>Pseudomonas mangiferae sp. nov., isolated from bark of mango tree in Thailand.</title>
        <authorList>
            <person name="Srisuk N."/>
            <person name="Anurat P."/>
        </authorList>
    </citation>
    <scope>NUCLEOTIDE SEQUENCE [LARGE SCALE GENOMIC DNA]</scope>
    <source>
        <strain evidence="12 13">DMKU_BBB3-04</strain>
    </source>
</reference>
<dbReference type="SUPFAM" id="SSF52172">
    <property type="entry name" value="CheY-like"/>
    <property type="match status" value="3"/>
</dbReference>
<dbReference type="Gene3D" id="3.30.450.40">
    <property type="match status" value="1"/>
</dbReference>
<feature type="domain" description="Response regulatory" evidence="11">
    <location>
        <begin position="1044"/>
        <end position="1161"/>
    </location>
</feature>
<evidence type="ECO:0000256" key="8">
    <source>
        <dbReference type="SAM" id="Coils"/>
    </source>
</evidence>
<keyword evidence="4" id="KW-0808">Transferase</keyword>
<dbReference type="InterPro" id="IPR003594">
    <property type="entry name" value="HATPase_dom"/>
</dbReference>
<dbReference type="SUPFAM" id="SSF47384">
    <property type="entry name" value="Homodimeric domain of signal transducing histidine kinase"/>
    <property type="match status" value="1"/>
</dbReference>
<dbReference type="InterPro" id="IPR004358">
    <property type="entry name" value="Sig_transdc_His_kin-like_C"/>
</dbReference>
<organism evidence="12 13">
    <name type="scientific">Pseudomonas mangiferae</name>
    <dbReference type="NCBI Taxonomy" id="2593654"/>
    <lineage>
        <taxon>Bacteria</taxon>
        <taxon>Pseudomonadati</taxon>
        <taxon>Pseudomonadota</taxon>
        <taxon>Gammaproteobacteria</taxon>
        <taxon>Pseudomonadales</taxon>
        <taxon>Pseudomonadaceae</taxon>
        <taxon>Pseudomonas</taxon>
    </lineage>
</organism>
<dbReference type="Pfam" id="PF00512">
    <property type="entry name" value="HisKA"/>
    <property type="match status" value="1"/>
</dbReference>
<dbReference type="SMART" id="SM00448">
    <property type="entry name" value="REC"/>
    <property type="match status" value="3"/>
</dbReference>
<feature type="domain" description="Response regulatory" evidence="11">
    <location>
        <begin position="776"/>
        <end position="889"/>
    </location>
</feature>
<evidence type="ECO:0000313" key="13">
    <source>
        <dbReference type="Proteomes" id="UP000315235"/>
    </source>
</evidence>
<feature type="modified residue" description="4-aspartylphosphate" evidence="7">
    <location>
        <position position="825"/>
    </location>
</feature>
<dbReference type="EC" id="2.7.13.3" evidence="2"/>
<evidence type="ECO:0000256" key="3">
    <source>
        <dbReference type="ARBA" id="ARBA00022553"/>
    </source>
</evidence>
<dbReference type="Pfam" id="PF00072">
    <property type="entry name" value="Response_reg"/>
    <property type="match status" value="3"/>
</dbReference>
<keyword evidence="9" id="KW-0472">Membrane</keyword>
<evidence type="ECO:0000259" key="10">
    <source>
        <dbReference type="PROSITE" id="PS50109"/>
    </source>
</evidence>
<evidence type="ECO:0000256" key="5">
    <source>
        <dbReference type="ARBA" id="ARBA00022777"/>
    </source>
</evidence>
<dbReference type="InterPro" id="IPR001789">
    <property type="entry name" value="Sig_transdc_resp-reg_receiver"/>
</dbReference>
<evidence type="ECO:0000256" key="9">
    <source>
        <dbReference type="SAM" id="Phobius"/>
    </source>
</evidence>
<dbReference type="Gene3D" id="1.10.287.130">
    <property type="match status" value="1"/>
</dbReference>
<evidence type="ECO:0000256" key="7">
    <source>
        <dbReference type="PROSITE-ProRule" id="PRU00169"/>
    </source>
</evidence>
<feature type="coiled-coil region" evidence="8">
    <location>
        <begin position="386"/>
        <end position="490"/>
    </location>
</feature>
<dbReference type="PANTHER" id="PTHR45339">
    <property type="entry name" value="HYBRID SIGNAL TRANSDUCTION HISTIDINE KINASE J"/>
    <property type="match status" value="1"/>
</dbReference>
<dbReference type="CDD" id="cd17546">
    <property type="entry name" value="REC_hyHK_CKI1_RcsC-like"/>
    <property type="match status" value="1"/>
</dbReference>
<dbReference type="OrthoDB" id="9810730at2"/>
<dbReference type="Proteomes" id="UP000315235">
    <property type="component" value="Unassembled WGS sequence"/>
</dbReference>
<accession>A0A553H0I7</accession>
<dbReference type="Pfam" id="PF13185">
    <property type="entry name" value="GAF_2"/>
    <property type="match status" value="1"/>
</dbReference>
<evidence type="ECO:0000256" key="4">
    <source>
        <dbReference type="ARBA" id="ARBA00022679"/>
    </source>
</evidence>
<feature type="transmembrane region" description="Helical" evidence="9">
    <location>
        <begin position="12"/>
        <end position="39"/>
    </location>
</feature>
<dbReference type="SMART" id="SM00388">
    <property type="entry name" value="HisKA"/>
    <property type="match status" value="1"/>
</dbReference>
<dbReference type="InterPro" id="IPR003018">
    <property type="entry name" value="GAF"/>
</dbReference>
<dbReference type="InterPro" id="IPR003661">
    <property type="entry name" value="HisK_dim/P_dom"/>
</dbReference>
<dbReference type="Gene3D" id="3.40.50.2300">
    <property type="match status" value="3"/>
</dbReference>
<gene>
    <name evidence="12" type="ORF">FM069_09150</name>
</gene>
<dbReference type="InterPro" id="IPR036097">
    <property type="entry name" value="HisK_dim/P_sf"/>
</dbReference>
<keyword evidence="5" id="KW-0418">Kinase</keyword>
<dbReference type="PROSITE" id="PS50109">
    <property type="entry name" value="HIS_KIN"/>
    <property type="match status" value="1"/>
</dbReference>
<dbReference type="CDD" id="cd16922">
    <property type="entry name" value="HATPase_EvgS-ArcB-TorS-like"/>
    <property type="match status" value="1"/>
</dbReference>
<dbReference type="Pfam" id="PF02518">
    <property type="entry name" value="HATPase_c"/>
    <property type="match status" value="1"/>
</dbReference>
<keyword evidence="3 7" id="KW-0597">Phosphoprotein</keyword>
<dbReference type="CDD" id="cd00082">
    <property type="entry name" value="HisKA"/>
    <property type="match status" value="1"/>
</dbReference>
<dbReference type="InterPro" id="IPR011006">
    <property type="entry name" value="CheY-like_superfamily"/>
</dbReference>
<dbReference type="PRINTS" id="PR00344">
    <property type="entry name" value="BCTRLSENSOR"/>
</dbReference>
<feature type="modified residue" description="4-aspartylphosphate" evidence="7">
    <location>
        <position position="947"/>
    </location>
</feature>
<dbReference type="Gene3D" id="3.30.565.10">
    <property type="entry name" value="Histidine kinase-like ATPase, C-terminal domain"/>
    <property type="match status" value="1"/>
</dbReference>
<feature type="transmembrane region" description="Helical" evidence="9">
    <location>
        <begin position="182"/>
        <end position="202"/>
    </location>
</feature>
<dbReference type="InterPro" id="IPR005467">
    <property type="entry name" value="His_kinase_dom"/>
</dbReference>
<keyword evidence="6" id="KW-0902">Two-component regulatory system</keyword>
<dbReference type="CDD" id="cd00156">
    <property type="entry name" value="REC"/>
    <property type="match status" value="2"/>
</dbReference>
<keyword evidence="9" id="KW-1133">Transmembrane helix</keyword>
<sequence length="1167" mass="130759">MTSLDEQSFRRILARNVTLPLGVGLLSAVFFAALIGYLLNVLDWVEHTDRVISNANEATKLAVDQETGMRGFIITGTESFLDPYELAVPRFDAQIRTLLDLVADNPQQIDRLKRIEALQKQWNAVAAELIAMRRAGQDLAPVIGSGRGKRITDEVRAEFAQFIGTEEQLRFQRRNTANSSTFWLVGFYLLFSLGVGGFLAYFGRRELMALSRTYNGALRQQDQHAKVLHHQAWLRSGQTQMAEKLIGQPGMSQLGRNVLEFLAQYLDCVVGALYVREHHGGLARIASYGFSRDQEKADQSFYSAEGLVGQAAQEKRLIQLDELPAHYLKVNSGLGEGEPRSVVLLPFTDEDKVNGVVELGFLRPPTERDAEFLRLIAGNIGSSIEAARYRHRLQEVLAETQQLNEELQVQQEELKTANEELEEQSRILKESQSHLESQQAELEQTNEQLAEQAQELSNQRDTLNQKNNALNEAQEQLEQRALELQRASRYKSEFLANMSHELRTPLNSSLILAKLLADNNHGNLNDEQVKFAESIYSAGNDLLNLINDILDISKVEAGKLDVRPESSRVSKLVESLQMLFEPLAGQKHLAFRVSLADAAPKVLFTDRQRVEQILKNLLSNALKFTEKGEVSLTVNPHPKGIAFAVRDTGIGIRQDQQESIFEAFRQADGTTNRRYGGTGLGLSISRDLARLLGGTITVESRPGEGSTFTLLLPETYEEPLLDTTPAPLPTAALASLPISPTPSVAEAPAVSLPATERPPLPSFADDRERAPFANRAVLVIEDEPKFAKILFDLAHELGYHCLVAHGVDEGMSLARQFRPDAILLDMRLPDGSGLTMLQQLKEDPKIRHIPVHVISVEDRMEAALHLGAIGYAVKPTTREQLKEVFGKLEAKLDQKVKHILLVEDDARQRDSIARLIGDEDIEITAVELGSEALEKLHTTIFDCMIIDLKLPDMQGNELLKRMASEEICSFPPVIVYTGRNLSRDEEAELMKYSRSIIIKGARSPERLLDEVTLFLHKVEAELSSDRQRMLKTARSRDKVFEGRRILLVDDDVRNIFALTSALEQKGAEVEVARNGLEAIDKLNEVADIDLVLMDVMMPEMDGYQATMEIRKDPRWRKLPIIAVTAKAMKDDQERCLQAGANDYLAKPIDLDRLFSLIRVWMPKLERI</sequence>
<protein>
    <recommendedName>
        <fullName evidence="2">histidine kinase</fullName>
        <ecNumber evidence="2">2.7.13.3</ecNumber>
    </recommendedName>
</protein>
<dbReference type="EMBL" id="VJOY01000005">
    <property type="protein sequence ID" value="TRX75252.1"/>
    <property type="molecule type" value="Genomic_DNA"/>
</dbReference>
<proteinExistence type="predicted"/>
<dbReference type="PANTHER" id="PTHR45339:SF1">
    <property type="entry name" value="HYBRID SIGNAL TRANSDUCTION HISTIDINE KINASE J"/>
    <property type="match status" value="1"/>
</dbReference>
<dbReference type="GO" id="GO:0000155">
    <property type="term" value="F:phosphorelay sensor kinase activity"/>
    <property type="evidence" value="ECO:0007669"/>
    <property type="project" value="InterPro"/>
</dbReference>
<dbReference type="SMART" id="SM00387">
    <property type="entry name" value="HATPase_c"/>
    <property type="match status" value="1"/>
</dbReference>
<comment type="catalytic activity">
    <reaction evidence="1">
        <text>ATP + protein L-histidine = ADP + protein N-phospho-L-histidine.</text>
        <dbReference type="EC" id="2.7.13.3"/>
    </reaction>
</comment>
<evidence type="ECO:0000256" key="6">
    <source>
        <dbReference type="ARBA" id="ARBA00023012"/>
    </source>
</evidence>
<keyword evidence="9" id="KW-0812">Transmembrane</keyword>
<feature type="domain" description="Response regulatory" evidence="11">
    <location>
        <begin position="898"/>
        <end position="1014"/>
    </location>
</feature>
<dbReference type="InterPro" id="IPR036890">
    <property type="entry name" value="HATPase_C_sf"/>
</dbReference>
<evidence type="ECO:0000256" key="1">
    <source>
        <dbReference type="ARBA" id="ARBA00000085"/>
    </source>
</evidence>
<dbReference type="RefSeq" id="WP_143487995.1">
    <property type="nucleotide sequence ID" value="NZ_VJOY01000005.1"/>
</dbReference>
<dbReference type="AlphaFoldDB" id="A0A553H0I7"/>
<evidence type="ECO:0000256" key="2">
    <source>
        <dbReference type="ARBA" id="ARBA00012438"/>
    </source>
</evidence>
<name>A0A553H0I7_9PSED</name>
<keyword evidence="13" id="KW-1185">Reference proteome</keyword>
<evidence type="ECO:0000259" key="11">
    <source>
        <dbReference type="PROSITE" id="PS50110"/>
    </source>
</evidence>
<dbReference type="InterPro" id="IPR007891">
    <property type="entry name" value="CHASE3"/>
</dbReference>
<dbReference type="Pfam" id="PF05227">
    <property type="entry name" value="CHASE3"/>
    <property type="match status" value="1"/>
</dbReference>
<dbReference type="SUPFAM" id="SSF55874">
    <property type="entry name" value="ATPase domain of HSP90 chaperone/DNA topoisomerase II/histidine kinase"/>
    <property type="match status" value="1"/>
</dbReference>
<dbReference type="SUPFAM" id="SSF55781">
    <property type="entry name" value="GAF domain-like"/>
    <property type="match status" value="1"/>
</dbReference>
<dbReference type="SMART" id="SM00065">
    <property type="entry name" value="GAF"/>
    <property type="match status" value="1"/>
</dbReference>
<feature type="domain" description="Histidine kinase" evidence="10">
    <location>
        <begin position="497"/>
        <end position="716"/>
    </location>
</feature>
<dbReference type="PROSITE" id="PS50110">
    <property type="entry name" value="RESPONSE_REGULATORY"/>
    <property type="match status" value="3"/>
</dbReference>